<dbReference type="PANTHER" id="PTHR22893">
    <property type="entry name" value="NADH OXIDOREDUCTASE-RELATED"/>
    <property type="match status" value="1"/>
</dbReference>
<sequence>MSSLFESYDLAGQQLSNRIVMAPMTRARVKDTVPSADMANYYAQRAGAGLIITESAQVSAQGRGYLYTPGIHTPAQIEGWKRVTDAVHQAGGRIVIQLWHDLHASHLGTPEFQKAIRAAYCGTLLLSGGFNHLTAQQAIDDGLADLAVFGRPFIANPDLVDRLRHGWPLADAGREAFYGGGSQGYIDYPAYSSRDAQQA</sequence>
<dbReference type="AlphaFoldDB" id="A0AAU8E997"/>
<organism evidence="2">
    <name type="scientific">Pseudomonas sp. MYb327</name>
    <dbReference type="NCBI Taxonomy" id="2745230"/>
    <lineage>
        <taxon>Bacteria</taxon>
        <taxon>Pseudomonadati</taxon>
        <taxon>Pseudomonadota</taxon>
        <taxon>Gammaproteobacteria</taxon>
        <taxon>Pseudomonadales</taxon>
        <taxon>Pseudomonadaceae</taxon>
        <taxon>Pseudomonas</taxon>
    </lineage>
</organism>
<proteinExistence type="predicted"/>
<dbReference type="RefSeq" id="WP_339552233.1">
    <property type="nucleotide sequence ID" value="NZ_CP159258.1"/>
</dbReference>
<accession>A0AAU8E997</accession>
<dbReference type="InterPro" id="IPR045247">
    <property type="entry name" value="Oye-like"/>
</dbReference>
<dbReference type="Pfam" id="PF00724">
    <property type="entry name" value="Oxidored_FMN"/>
    <property type="match status" value="1"/>
</dbReference>
<dbReference type="InterPro" id="IPR013785">
    <property type="entry name" value="Aldolase_TIM"/>
</dbReference>
<dbReference type="GO" id="GO:0010181">
    <property type="term" value="F:FMN binding"/>
    <property type="evidence" value="ECO:0007669"/>
    <property type="project" value="InterPro"/>
</dbReference>
<dbReference type="PANTHER" id="PTHR22893:SF91">
    <property type="entry name" value="NADPH DEHYDROGENASE 2-RELATED"/>
    <property type="match status" value="1"/>
</dbReference>
<feature type="domain" description="NADH:flavin oxidoreductase/NADH oxidase N-terminal" evidence="1">
    <location>
        <begin position="3"/>
        <end position="100"/>
    </location>
</feature>
<evidence type="ECO:0000259" key="1">
    <source>
        <dbReference type="Pfam" id="PF00724"/>
    </source>
</evidence>
<name>A0AAU8E997_9PSED</name>
<gene>
    <name evidence="2" type="ORF">ABVN21_11690</name>
</gene>
<dbReference type="EMBL" id="CP159258">
    <property type="protein sequence ID" value="XCG76695.1"/>
    <property type="molecule type" value="Genomic_DNA"/>
</dbReference>
<protein>
    <recommendedName>
        <fullName evidence="1">NADH:flavin oxidoreductase/NADH oxidase N-terminal domain-containing protein</fullName>
    </recommendedName>
</protein>
<dbReference type="SUPFAM" id="SSF51395">
    <property type="entry name" value="FMN-linked oxidoreductases"/>
    <property type="match status" value="1"/>
</dbReference>
<reference evidence="2" key="1">
    <citation type="submission" date="2024-06" db="EMBL/GenBank/DDBJ databases">
        <title>The Caenorhabditis elegans bacterial microbiome influences microsporidia infection through nutrient limitation and inhibiting parasite invasion.</title>
        <authorList>
            <person name="Tamim El Jarkass H."/>
            <person name="Castelblanco S."/>
            <person name="Kaur M."/>
            <person name="Wan Y.C."/>
            <person name="Ellis A.E."/>
            <person name="Sheldon R.D."/>
            <person name="Lien E.C."/>
            <person name="Burton N.O."/>
            <person name="Wright G.D."/>
            <person name="Reinke A.W."/>
        </authorList>
    </citation>
    <scope>NUCLEOTIDE SEQUENCE</scope>
    <source>
        <strain evidence="2">MYb327</strain>
    </source>
</reference>
<dbReference type="Gene3D" id="3.20.20.70">
    <property type="entry name" value="Aldolase class I"/>
    <property type="match status" value="2"/>
</dbReference>
<dbReference type="InterPro" id="IPR001155">
    <property type="entry name" value="OxRdtase_FMN_N"/>
</dbReference>
<evidence type="ECO:0000313" key="2">
    <source>
        <dbReference type="EMBL" id="XCG76695.1"/>
    </source>
</evidence>
<dbReference type="GO" id="GO:0016491">
    <property type="term" value="F:oxidoreductase activity"/>
    <property type="evidence" value="ECO:0007669"/>
    <property type="project" value="InterPro"/>
</dbReference>